<protein>
    <submittedName>
        <fullName evidence="2">Uncharacterized protein</fullName>
    </submittedName>
</protein>
<evidence type="ECO:0000313" key="4">
    <source>
        <dbReference type="Proteomes" id="UP000003704"/>
    </source>
</evidence>
<dbReference type="STRING" id="1172194.WQQ_00880"/>
<proteinExistence type="predicted"/>
<dbReference type="EMBL" id="AKGD01000001">
    <property type="protein sequence ID" value="EIT69951.1"/>
    <property type="molecule type" value="Genomic_DNA"/>
</dbReference>
<dbReference type="AlphaFoldDB" id="I8I2A6"/>
<reference evidence="2 4" key="1">
    <citation type="journal article" date="2012" name="J. Bacteriol.">
        <title>Genome Sequence of n-Alkane-Degrading Hydrocarboniphaga effusa Strain AP103T (ATCC BAA-332T).</title>
        <authorList>
            <person name="Chang H.K."/>
            <person name="Zylstra G.J."/>
            <person name="Chae J.C."/>
        </authorList>
    </citation>
    <scope>NUCLEOTIDE SEQUENCE [LARGE SCALE GENOMIC DNA]</scope>
    <source>
        <strain evidence="2 4">AP103</strain>
    </source>
</reference>
<dbReference type="Proteomes" id="UP000003704">
    <property type="component" value="Unassembled WGS sequence"/>
</dbReference>
<feature type="compositionally biased region" description="Basic and acidic residues" evidence="1">
    <location>
        <begin position="34"/>
        <end position="55"/>
    </location>
</feature>
<organism evidence="2 4">
    <name type="scientific">Hydrocarboniphaga effusa AP103</name>
    <dbReference type="NCBI Taxonomy" id="1172194"/>
    <lineage>
        <taxon>Bacteria</taxon>
        <taxon>Pseudomonadati</taxon>
        <taxon>Pseudomonadota</taxon>
        <taxon>Gammaproteobacteria</taxon>
        <taxon>Nevskiales</taxon>
        <taxon>Nevskiaceae</taxon>
        <taxon>Hydrocarboniphaga</taxon>
    </lineage>
</organism>
<keyword evidence="4" id="KW-1185">Reference proteome</keyword>
<gene>
    <name evidence="2" type="ORF">WQQ_00880</name>
    <name evidence="3" type="ORF">WQQ_02750</name>
</gene>
<dbReference type="EMBL" id="AKGD01000001">
    <property type="protein sequence ID" value="EIT70138.1"/>
    <property type="molecule type" value="Genomic_DNA"/>
</dbReference>
<accession>I8I2A6</accession>
<reference evidence="2" key="2">
    <citation type="submission" date="2012-05" db="EMBL/GenBank/DDBJ databases">
        <authorList>
            <person name="Park J.-H."/>
            <person name="Zylstra G.J."/>
            <person name="Chae J.-C."/>
        </authorList>
    </citation>
    <scope>NUCLEOTIDE SEQUENCE</scope>
    <source>
        <strain evidence="2">AP103</strain>
    </source>
</reference>
<dbReference type="RefSeq" id="WP_007183234.1">
    <property type="nucleotide sequence ID" value="NZ_AKGD01000001.1"/>
</dbReference>
<feature type="region of interest" description="Disordered" evidence="1">
    <location>
        <begin position="30"/>
        <end position="55"/>
    </location>
</feature>
<comment type="caution">
    <text evidence="2">The sequence shown here is derived from an EMBL/GenBank/DDBJ whole genome shotgun (WGS) entry which is preliminary data.</text>
</comment>
<name>I8I2A6_9GAMM</name>
<evidence type="ECO:0000313" key="2">
    <source>
        <dbReference type="EMBL" id="EIT69951.1"/>
    </source>
</evidence>
<evidence type="ECO:0000313" key="3">
    <source>
        <dbReference type="EMBL" id="EIT70138.1"/>
    </source>
</evidence>
<evidence type="ECO:0000256" key="1">
    <source>
        <dbReference type="SAM" id="MobiDB-lite"/>
    </source>
</evidence>
<sequence>MHAPDGLLWLRDIGRRFAWKLDMAARLASEEATESLRPKDARSPCGETDVRRMPL</sequence>